<keyword evidence="10" id="KW-0560">Oxidoreductase</keyword>
<feature type="transmembrane region" description="Helical" evidence="14">
    <location>
        <begin position="327"/>
        <end position="349"/>
    </location>
</feature>
<dbReference type="RefSeq" id="XP_015654685.1">
    <property type="nucleotide sequence ID" value="XM_015806814.1"/>
</dbReference>
<comment type="similarity">
    <text evidence="3">Belongs to the steroid 5-alpha reductase family.</text>
</comment>
<dbReference type="GeneID" id="26908274"/>
<dbReference type="AlphaFoldDB" id="A0A0M9FUP4"/>
<evidence type="ECO:0000256" key="1">
    <source>
        <dbReference type="ARBA" id="ARBA00004477"/>
    </source>
</evidence>
<keyword evidence="8" id="KW-0521">NADP</keyword>
<dbReference type="Pfam" id="PF02544">
    <property type="entry name" value="Steroid_dh"/>
    <property type="match status" value="2"/>
</dbReference>
<dbReference type="PROSITE" id="PS50244">
    <property type="entry name" value="S5A_REDUCTASE"/>
    <property type="match status" value="1"/>
</dbReference>
<keyword evidence="7" id="KW-0492">Microsome</keyword>
<evidence type="ECO:0000259" key="15">
    <source>
        <dbReference type="Pfam" id="PF02544"/>
    </source>
</evidence>
<feature type="compositionally biased region" description="Basic and acidic residues" evidence="13">
    <location>
        <begin position="372"/>
        <end position="388"/>
    </location>
</feature>
<dbReference type="GO" id="GO:0003865">
    <property type="term" value="F:3-oxo-5-alpha-steroid 4-dehydrogenase activity"/>
    <property type="evidence" value="ECO:0007669"/>
    <property type="project" value="TreeGrafter"/>
</dbReference>
<evidence type="ECO:0000256" key="14">
    <source>
        <dbReference type="SAM" id="Phobius"/>
    </source>
</evidence>
<proteinExistence type="inferred from homology"/>
<dbReference type="PANTHER" id="PTHR10556:SF57">
    <property type="entry name" value="3-OXO-5-ALPHA-STEROID 4-DEHYDROGENASE 1"/>
    <property type="match status" value="1"/>
</dbReference>
<feature type="transmembrane region" description="Helical" evidence="14">
    <location>
        <begin position="113"/>
        <end position="134"/>
    </location>
</feature>
<dbReference type="OMA" id="HYVHRSW"/>
<dbReference type="PANTHER" id="PTHR10556">
    <property type="entry name" value="3-OXO-5-ALPHA-STEROID 4-DEHYDROGENASE"/>
    <property type="match status" value="1"/>
</dbReference>
<comment type="caution">
    <text evidence="16">The sequence shown here is derived from an EMBL/GenBank/DDBJ whole genome shotgun (WGS) entry which is preliminary data.</text>
</comment>
<evidence type="ECO:0000256" key="5">
    <source>
        <dbReference type="ARBA" id="ARBA00022782"/>
    </source>
</evidence>
<dbReference type="Proteomes" id="UP000037923">
    <property type="component" value="Unassembled WGS sequence"/>
</dbReference>
<feature type="transmembrane region" description="Helical" evidence="14">
    <location>
        <begin position="478"/>
        <end position="504"/>
    </location>
</feature>
<comment type="subcellular location">
    <subcellularLocation>
        <location evidence="1">Endoplasmic reticulum membrane</location>
        <topology evidence="1">Multi-pass membrane protein</topology>
    </subcellularLocation>
    <subcellularLocation>
        <location evidence="2">Microsome membrane</location>
    </subcellularLocation>
</comment>
<keyword evidence="9 14" id="KW-1133">Transmembrane helix</keyword>
<evidence type="ECO:0000256" key="9">
    <source>
        <dbReference type="ARBA" id="ARBA00022989"/>
    </source>
</evidence>
<gene>
    <name evidence="16" type="ORF">ABB37_07989</name>
</gene>
<evidence type="ECO:0000256" key="12">
    <source>
        <dbReference type="ARBA" id="ARBA00023136"/>
    </source>
</evidence>
<evidence type="ECO:0000256" key="11">
    <source>
        <dbReference type="ARBA" id="ARBA00023098"/>
    </source>
</evidence>
<evidence type="ECO:0000256" key="10">
    <source>
        <dbReference type="ARBA" id="ARBA00023002"/>
    </source>
</evidence>
<evidence type="ECO:0000313" key="16">
    <source>
        <dbReference type="EMBL" id="KPA76246.1"/>
    </source>
</evidence>
<sequence>MYVTRLISTTKKEGKSILMQVVFLVVVHLVVTTALLGYMADVVMPFYAYRSDDTPTSSRPFTSTTTPIAWSQRPLFLVADEGQHAMQLAQHLIYTDATTATALNASVVLHSSVFHLLLAGVTFVMLTRVVPAPYGRHAQRLRFPLTLPSRVSWILQESPTLMNVVYFVALEFPRAMGHGPLTPFRHRRSADAALSSSAAVSGQTHPHLYGHCSSYWDCVWTACTQQHLALLLFVIHYVHRSWIYPLSIPASAHRVPLLVTWSATLYCLFNGRLQVLASASAAAAAAAAAATESSAGVLRPPSTQLLRCWLANNCTSLATSAVSRQRLVWAAVMAVYVVALFAGSALFFYGQWINVKADYYLVSLREGKRLTGVSGRDDSHAQQADKDTSNNSKGGYTIPVGGWFDQVSCANFFGELMEWAGYVFVMAATTAGADCGEVAQLASASSGTYANSSFSSSFGALRILSLPPLSFTSFVPSLPLAAVLQIFVTPYALAALSFFVYVWCNLAPRAVEHHRWYRDTFGVAYAALHRRALIPGVL</sequence>
<dbReference type="GO" id="GO:0030154">
    <property type="term" value="P:cell differentiation"/>
    <property type="evidence" value="ECO:0007669"/>
    <property type="project" value="UniProtKB-KW"/>
</dbReference>
<feature type="domain" description="3-oxo-5-alpha-steroid 4-dehydrogenase C-terminal" evidence="15">
    <location>
        <begin position="492"/>
        <end position="538"/>
    </location>
</feature>
<evidence type="ECO:0000256" key="2">
    <source>
        <dbReference type="ARBA" id="ARBA00004524"/>
    </source>
</evidence>
<evidence type="ECO:0000256" key="13">
    <source>
        <dbReference type="SAM" id="MobiDB-lite"/>
    </source>
</evidence>
<feature type="domain" description="3-oxo-5-alpha-steroid 4-dehydrogenase C-terminal" evidence="15">
    <location>
        <begin position="339"/>
        <end position="429"/>
    </location>
</feature>
<organism evidence="16 17">
    <name type="scientific">Leptomonas pyrrhocoris</name>
    <name type="common">Firebug parasite</name>
    <dbReference type="NCBI Taxonomy" id="157538"/>
    <lineage>
        <taxon>Eukaryota</taxon>
        <taxon>Discoba</taxon>
        <taxon>Euglenozoa</taxon>
        <taxon>Kinetoplastea</taxon>
        <taxon>Metakinetoplastina</taxon>
        <taxon>Trypanosomatida</taxon>
        <taxon>Trypanosomatidae</taxon>
        <taxon>Leishmaniinae</taxon>
        <taxon>Leptomonas</taxon>
    </lineage>
</organism>
<dbReference type="InterPro" id="IPR001104">
    <property type="entry name" value="3-oxo-5_a-steroid_4-DH_C"/>
</dbReference>
<evidence type="ECO:0000256" key="3">
    <source>
        <dbReference type="ARBA" id="ARBA00007742"/>
    </source>
</evidence>
<evidence type="ECO:0000256" key="4">
    <source>
        <dbReference type="ARBA" id="ARBA00022692"/>
    </source>
</evidence>
<dbReference type="GO" id="GO:0005789">
    <property type="term" value="C:endoplasmic reticulum membrane"/>
    <property type="evidence" value="ECO:0007669"/>
    <property type="project" value="UniProtKB-SubCell"/>
</dbReference>
<evidence type="ECO:0000256" key="6">
    <source>
        <dbReference type="ARBA" id="ARBA00022824"/>
    </source>
</evidence>
<keyword evidence="6" id="KW-0256">Endoplasmic reticulum</keyword>
<dbReference type="OrthoDB" id="5788137at2759"/>
<feature type="region of interest" description="Disordered" evidence="13">
    <location>
        <begin position="372"/>
        <end position="393"/>
    </location>
</feature>
<keyword evidence="12 14" id="KW-0472">Membrane</keyword>
<name>A0A0M9FUP4_LEPPY</name>
<reference evidence="16 17" key="1">
    <citation type="submission" date="2015-07" db="EMBL/GenBank/DDBJ databases">
        <title>High-quality genome of monoxenous trypanosomatid Leptomonas pyrrhocoris.</title>
        <authorList>
            <person name="Flegontov P."/>
            <person name="Butenko A."/>
            <person name="Firsov S."/>
            <person name="Vlcek C."/>
            <person name="Logacheva M.D."/>
            <person name="Field M."/>
            <person name="Filatov D."/>
            <person name="Flegontova O."/>
            <person name="Gerasimov E."/>
            <person name="Jackson A.P."/>
            <person name="Kelly S."/>
            <person name="Opperdoes F."/>
            <person name="O'Reilly A."/>
            <person name="Votypka J."/>
            <person name="Yurchenko V."/>
            <person name="Lukes J."/>
        </authorList>
    </citation>
    <scope>NUCLEOTIDE SEQUENCE [LARGE SCALE GENOMIC DNA]</scope>
    <source>
        <strain evidence="16">H10</strain>
    </source>
</reference>
<dbReference type="GO" id="GO:0006694">
    <property type="term" value="P:steroid biosynthetic process"/>
    <property type="evidence" value="ECO:0007669"/>
    <property type="project" value="TreeGrafter"/>
</dbReference>
<protein>
    <submittedName>
        <fullName evidence="16">3-oxo-5-alpha-steroid 4-dehydrogenase-like protein</fullName>
    </submittedName>
</protein>
<keyword evidence="4 14" id="KW-0812">Transmembrane</keyword>
<accession>A0A0M9FUP4</accession>
<keyword evidence="17" id="KW-1185">Reference proteome</keyword>
<feature type="transmembrane region" description="Helical" evidence="14">
    <location>
        <begin position="21"/>
        <end position="40"/>
    </location>
</feature>
<keyword evidence="5" id="KW-0221">Differentiation</keyword>
<evidence type="ECO:0000313" key="17">
    <source>
        <dbReference type="Proteomes" id="UP000037923"/>
    </source>
</evidence>
<dbReference type="EMBL" id="LGTL01000021">
    <property type="protein sequence ID" value="KPA76246.1"/>
    <property type="molecule type" value="Genomic_DNA"/>
</dbReference>
<keyword evidence="11" id="KW-0443">Lipid metabolism</keyword>
<dbReference type="VEuPathDB" id="TriTrypDB:LpyrH10_21_1250"/>
<evidence type="ECO:0000256" key="8">
    <source>
        <dbReference type="ARBA" id="ARBA00022857"/>
    </source>
</evidence>
<dbReference type="InterPro" id="IPR039357">
    <property type="entry name" value="SRD5A/TECR"/>
</dbReference>
<evidence type="ECO:0000256" key="7">
    <source>
        <dbReference type="ARBA" id="ARBA00022848"/>
    </source>
</evidence>